<name>A0A9X7VVU2_9BACL</name>
<gene>
    <name evidence="1" type="ORF">JZ786_13165</name>
</gene>
<dbReference type="Proteomes" id="UP000663505">
    <property type="component" value="Chromosome"/>
</dbReference>
<proteinExistence type="predicted"/>
<reference evidence="1 2" key="1">
    <citation type="submission" date="2021-02" db="EMBL/GenBank/DDBJ databases">
        <title>Alicyclobacillus curvatus sp. nov. and Alicyclobacillus mengziensis sp. nov., two acidophilic bacteria isolated from acid mine drainage.</title>
        <authorList>
            <person name="Huang Y."/>
        </authorList>
    </citation>
    <scope>NUCLEOTIDE SEQUENCE [LARGE SCALE GENOMIC DNA]</scope>
    <source>
        <strain evidence="1 2">S30H14</strain>
    </source>
</reference>
<sequence length="69" mass="7663">MTYREDMVQCIYCHEFRPLELMTSVFRTGFVQHKGVTYPLGVCATCSETVHRSARSADSLTSGSDGIGK</sequence>
<dbReference type="EMBL" id="CP071182">
    <property type="protein sequence ID" value="QSO45525.1"/>
    <property type="molecule type" value="Genomic_DNA"/>
</dbReference>
<evidence type="ECO:0000313" key="1">
    <source>
        <dbReference type="EMBL" id="QSO45525.1"/>
    </source>
</evidence>
<evidence type="ECO:0000313" key="2">
    <source>
        <dbReference type="Proteomes" id="UP000663505"/>
    </source>
</evidence>
<dbReference type="KEGG" id="afx:JZ786_13165"/>
<dbReference type="AlphaFoldDB" id="A0A9X7VVU2"/>
<keyword evidence="2" id="KW-1185">Reference proteome</keyword>
<protein>
    <submittedName>
        <fullName evidence="1">Uncharacterized protein</fullName>
    </submittedName>
</protein>
<dbReference type="RefSeq" id="WP_206654896.1">
    <property type="nucleotide sequence ID" value="NZ_CP071182.1"/>
</dbReference>
<accession>A0A9X7VVU2</accession>
<organism evidence="1 2">
    <name type="scientific">Alicyclobacillus mengziensis</name>
    <dbReference type="NCBI Taxonomy" id="2931921"/>
    <lineage>
        <taxon>Bacteria</taxon>
        <taxon>Bacillati</taxon>
        <taxon>Bacillota</taxon>
        <taxon>Bacilli</taxon>
        <taxon>Bacillales</taxon>
        <taxon>Alicyclobacillaceae</taxon>
        <taxon>Alicyclobacillus</taxon>
    </lineage>
</organism>